<comment type="caution">
    <text evidence="1">The sequence shown here is derived from an EMBL/GenBank/DDBJ whole genome shotgun (WGS) entry which is preliminary data.</text>
</comment>
<proteinExistence type="predicted"/>
<evidence type="ECO:0000313" key="2">
    <source>
        <dbReference type="Proteomes" id="UP001187192"/>
    </source>
</evidence>
<organism evidence="1 2">
    <name type="scientific">Ficus carica</name>
    <name type="common">Common fig</name>
    <dbReference type="NCBI Taxonomy" id="3494"/>
    <lineage>
        <taxon>Eukaryota</taxon>
        <taxon>Viridiplantae</taxon>
        <taxon>Streptophyta</taxon>
        <taxon>Embryophyta</taxon>
        <taxon>Tracheophyta</taxon>
        <taxon>Spermatophyta</taxon>
        <taxon>Magnoliopsida</taxon>
        <taxon>eudicotyledons</taxon>
        <taxon>Gunneridae</taxon>
        <taxon>Pentapetalae</taxon>
        <taxon>rosids</taxon>
        <taxon>fabids</taxon>
        <taxon>Rosales</taxon>
        <taxon>Moraceae</taxon>
        <taxon>Ficeae</taxon>
        <taxon>Ficus</taxon>
    </lineage>
</organism>
<evidence type="ECO:0000313" key="1">
    <source>
        <dbReference type="EMBL" id="GMN63199.1"/>
    </source>
</evidence>
<dbReference type="EMBL" id="BTGU01000144">
    <property type="protein sequence ID" value="GMN63199.1"/>
    <property type="molecule type" value="Genomic_DNA"/>
</dbReference>
<gene>
    <name evidence="1" type="ORF">TIFTF001_032271</name>
</gene>
<accession>A0AA88J5K5</accession>
<sequence length="73" mass="8008">MPPVEEIDEFDDDVSHLYPLPPPSRRLQAAANSVVPPPSPSLVPPSPSLPPLLPIHWCWSVYSSSKKIKINGL</sequence>
<keyword evidence="2" id="KW-1185">Reference proteome</keyword>
<dbReference type="AlphaFoldDB" id="A0AA88J5K5"/>
<dbReference type="Proteomes" id="UP001187192">
    <property type="component" value="Unassembled WGS sequence"/>
</dbReference>
<name>A0AA88J5K5_FICCA</name>
<protein>
    <submittedName>
        <fullName evidence="1">Uncharacterized protein</fullName>
    </submittedName>
</protein>
<reference evidence="1" key="1">
    <citation type="submission" date="2023-07" db="EMBL/GenBank/DDBJ databases">
        <title>draft genome sequence of fig (Ficus carica).</title>
        <authorList>
            <person name="Takahashi T."/>
            <person name="Nishimura K."/>
        </authorList>
    </citation>
    <scope>NUCLEOTIDE SEQUENCE</scope>
</reference>